<keyword evidence="7" id="KW-0376">Hydrogen peroxide</keyword>
<protein>
    <recommendedName>
        <fullName evidence="9">Peroxidase</fullName>
        <ecNumber evidence="9">1.11.1.-</ecNumber>
    </recommendedName>
</protein>
<keyword evidence="6" id="KW-0408">Iron</keyword>
<evidence type="ECO:0000256" key="7">
    <source>
        <dbReference type="ARBA" id="ARBA00023324"/>
    </source>
</evidence>
<evidence type="ECO:0000256" key="3">
    <source>
        <dbReference type="ARBA" id="ARBA00022617"/>
    </source>
</evidence>
<keyword evidence="5 9" id="KW-0560">Oxidoreductase</keyword>
<dbReference type="Pfam" id="PF00141">
    <property type="entry name" value="peroxidase"/>
    <property type="match status" value="2"/>
</dbReference>
<organism evidence="11 12">
    <name type="scientific">Physocladia obscura</name>
    <dbReference type="NCBI Taxonomy" id="109957"/>
    <lineage>
        <taxon>Eukaryota</taxon>
        <taxon>Fungi</taxon>
        <taxon>Fungi incertae sedis</taxon>
        <taxon>Chytridiomycota</taxon>
        <taxon>Chytridiomycota incertae sedis</taxon>
        <taxon>Chytridiomycetes</taxon>
        <taxon>Chytridiales</taxon>
        <taxon>Chytriomycetaceae</taxon>
        <taxon>Physocladia</taxon>
    </lineage>
</organism>
<dbReference type="GO" id="GO:0046872">
    <property type="term" value="F:metal ion binding"/>
    <property type="evidence" value="ECO:0007669"/>
    <property type="project" value="UniProtKB-UniRule"/>
</dbReference>
<keyword evidence="4" id="KW-0479">Metal-binding</keyword>
<sequence length="712" mass="76904">MENQHAFSHRDANVGHRHIRRQITSTSTNYTQIKEDIQAALTDSQSFWPADFGDYAPFFIRLAWHCSGSHRRSDGRGGCDGGRIRFLPEHAWADNTNLDKAIRILTPVKQKYPEISWGDFIVFTGNTAIESMGGPTLGFCAGRQDDSDGSASVELGPTPEQVLLANCTLNGNCSIPLGTKQIGLIYVNPGGPLGVPDPVGSAKDIRDVFSTRMGFTDNETVALIGGGHEFGKTHGACPSGPGPSPLEDPTNPWPGTCGTGALKGIGPNAYTSGFEGSWTDTPTQWSNDYFNNLLDFDWETFIGPGNQTQWRPTNASAPNIRMLTADIALLHDPIYKSILPTYANDLQKLGTDFAAAWYKLTTEDMGPQSRCINADAPPPQEFQNPLPAPPANPASASAVSAAIKSSLLYTANSNITSDSSENGGTWFGTQFVDLAYQCASTYRSTDYRGGCNGARIRFSPEKDLPWNAGTDQILQVLESVKTQFGDALTWSDLIVLAAQTALADATSGSSVVFDFAVGRSDALDGTQSISFPFRDYYETVDIAVTDSADVVGLSAYDVVALAGRPRSDVEQKRRGLFGSYLNGTSKLTNAYYNLLLNQTWTPIEGSPSFLALSSSTGVYESKENPGTYMLDSDIFLLSNATYKDIVEEFASNESSFLVHFAEAWNWLLLVDLHEINTGGANTTGGGIYANGSFSEKNFSIVIGFLVALFLVL</sequence>
<evidence type="ECO:0000256" key="4">
    <source>
        <dbReference type="ARBA" id="ARBA00022723"/>
    </source>
</evidence>
<dbReference type="Proteomes" id="UP001211907">
    <property type="component" value="Unassembled WGS sequence"/>
</dbReference>
<evidence type="ECO:0000256" key="9">
    <source>
        <dbReference type="RuleBase" id="RU363051"/>
    </source>
</evidence>
<comment type="cofactor">
    <cofactor evidence="1">
        <name>heme b</name>
        <dbReference type="ChEBI" id="CHEBI:60344"/>
    </cofactor>
</comment>
<dbReference type="InterPro" id="IPR000763">
    <property type="entry name" value="Catalase_peroxidase"/>
</dbReference>
<dbReference type="AlphaFoldDB" id="A0AAD5XH31"/>
<dbReference type="SUPFAM" id="SSF48113">
    <property type="entry name" value="Heme-dependent peroxidases"/>
    <property type="match status" value="2"/>
</dbReference>
<dbReference type="PANTHER" id="PTHR30555:SF0">
    <property type="entry name" value="CATALASE-PEROXIDASE"/>
    <property type="match status" value="1"/>
</dbReference>
<keyword evidence="3" id="KW-0349">Heme</keyword>
<dbReference type="Gene3D" id="1.10.420.10">
    <property type="entry name" value="Peroxidase, domain 2"/>
    <property type="match status" value="2"/>
</dbReference>
<dbReference type="GO" id="GO:0042744">
    <property type="term" value="P:hydrogen peroxide catabolic process"/>
    <property type="evidence" value="ECO:0007669"/>
    <property type="project" value="UniProtKB-KW"/>
</dbReference>
<dbReference type="GO" id="GO:0005829">
    <property type="term" value="C:cytosol"/>
    <property type="evidence" value="ECO:0007669"/>
    <property type="project" value="TreeGrafter"/>
</dbReference>
<feature type="domain" description="Plant heme peroxidase family profile" evidence="10">
    <location>
        <begin position="115"/>
        <end position="360"/>
    </location>
</feature>
<keyword evidence="12" id="KW-1185">Reference proteome</keyword>
<comment type="similarity">
    <text evidence="9">Belongs to the peroxidase family.</text>
</comment>
<dbReference type="PROSITE" id="PS00436">
    <property type="entry name" value="PEROXIDASE_2"/>
    <property type="match status" value="1"/>
</dbReference>
<evidence type="ECO:0000256" key="1">
    <source>
        <dbReference type="ARBA" id="ARBA00001970"/>
    </source>
</evidence>
<dbReference type="GO" id="GO:0004096">
    <property type="term" value="F:catalase activity"/>
    <property type="evidence" value="ECO:0007669"/>
    <property type="project" value="InterPro"/>
</dbReference>
<dbReference type="InterPro" id="IPR010255">
    <property type="entry name" value="Haem_peroxidase_sf"/>
</dbReference>
<dbReference type="PROSITE" id="PS50873">
    <property type="entry name" value="PEROXIDASE_4"/>
    <property type="match status" value="2"/>
</dbReference>
<dbReference type="InterPro" id="IPR002016">
    <property type="entry name" value="Haem_peroxidase"/>
</dbReference>
<comment type="caution">
    <text evidence="11">The sequence shown here is derived from an EMBL/GenBank/DDBJ whole genome shotgun (WGS) entry which is preliminary data.</text>
</comment>
<dbReference type="EC" id="1.11.1.-" evidence="9"/>
<dbReference type="PANTHER" id="PTHR30555">
    <property type="entry name" value="HYDROPEROXIDASE I, BIFUNCTIONAL CATALASE-PEROXIDASE"/>
    <property type="match status" value="1"/>
</dbReference>
<evidence type="ECO:0000313" key="12">
    <source>
        <dbReference type="Proteomes" id="UP001211907"/>
    </source>
</evidence>
<dbReference type="GO" id="GO:0020037">
    <property type="term" value="F:heme binding"/>
    <property type="evidence" value="ECO:0007669"/>
    <property type="project" value="UniProtKB-UniRule"/>
</dbReference>
<evidence type="ECO:0000256" key="5">
    <source>
        <dbReference type="ARBA" id="ARBA00023002"/>
    </source>
</evidence>
<dbReference type="PRINTS" id="PR00460">
    <property type="entry name" value="BPEROXIDASE"/>
</dbReference>
<evidence type="ECO:0000256" key="8">
    <source>
        <dbReference type="ARBA" id="ARBA00049145"/>
    </source>
</evidence>
<gene>
    <name evidence="11" type="ORF">HK100_010601</name>
</gene>
<keyword evidence="2 9" id="KW-0575">Peroxidase</keyword>
<proteinExistence type="inferred from homology"/>
<dbReference type="CDD" id="cd00314">
    <property type="entry name" value="plant_peroxidase_like"/>
    <property type="match status" value="1"/>
</dbReference>
<comment type="catalytic activity">
    <reaction evidence="8">
        <text>2 H2O2 = O2 + 2 H2O</text>
        <dbReference type="Rhea" id="RHEA:20309"/>
        <dbReference type="ChEBI" id="CHEBI:15377"/>
        <dbReference type="ChEBI" id="CHEBI:15379"/>
        <dbReference type="ChEBI" id="CHEBI:16240"/>
        <dbReference type="EC" id="1.11.1.21"/>
    </reaction>
</comment>
<dbReference type="Gene3D" id="1.10.520.10">
    <property type="match status" value="2"/>
</dbReference>
<evidence type="ECO:0000259" key="10">
    <source>
        <dbReference type="PROSITE" id="PS50873"/>
    </source>
</evidence>
<dbReference type="PRINTS" id="PR00458">
    <property type="entry name" value="PEROXIDASE"/>
</dbReference>
<evidence type="ECO:0000256" key="6">
    <source>
        <dbReference type="ARBA" id="ARBA00023004"/>
    </source>
</evidence>
<accession>A0AAD5XH31</accession>
<dbReference type="EMBL" id="JADGJH010000591">
    <property type="protein sequence ID" value="KAJ3125783.1"/>
    <property type="molecule type" value="Genomic_DNA"/>
</dbReference>
<name>A0AAD5XH31_9FUNG</name>
<evidence type="ECO:0000256" key="2">
    <source>
        <dbReference type="ARBA" id="ARBA00022559"/>
    </source>
</evidence>
<reference evidence="11" key="1">
    <citation type="submission" date="2020-05" db="EMBL/GenBank/DDBJ databases">
        <title>Phylogenomic resolution of chytrid fungi.</title>
        <authorList>
            <person name="Stajich J.E."/>
            <person name="Amses K."/>
            <person name="Simmons R."/>
            <person name="Seto K."/>
            <person name="Myers J."/>
            <person name="Bonds A."/>
            <person name="Quandt C.A."/>
            <person name="Barry K."/>
            <person name="Liu P."/>
            <person name="Grigoriev I."/>
            <person name="Longcore J.E."/>
            <person name="James T.Y."/>
        </authorList>
    </citation>
    <scope>NUCLEOTIDE SEQUENCE</scope>
    <source>
        <strain evidence="11">JEL0513</strain>
    </source>
</reference>
<feature type="domain" description="Plant heme peroxidase family profile" evidence="10">
    <location>
        <begin position="450"/>
        <end position="695"/>
    </location>
</feature>
<dbReference type="GO" id="GO:0070301">
    <property type="term" value="P:cellular response to hydrogen peroxide"/>
    <property type="evidence" value="ECO:0007669"/>
    <property type="project" value="TreeGrafter"/>
</dbReference>
<dbReference type="InterPro" id="IPR019794">
    <property type="entry name" value="Peroxidases_AS"/>
</dbReference>
<evidence type="ECO:0000313" key="11">
    <source>
        <dbReference type="EMBL" id="KAJ3125783.1"/>
    </source>
</evidence>